<dbReference type="OrthoDB" id="4381453at2"/>
<proteinExistence type="predicted"/>
<evidence type="ECO:0000313" key="3">
    <source>
        <dbReference type="EMBL" id="OBI46370.1"/>
    </source>
</evidence>
<dbReference type="EMBL" id="LZKJ01000108">
    <property type="protein sequence ID" value="OBI46370.1"/>
    <property type="molecule type" value="Genomic_DNA"/>
</dbReference>
<keyword evidence="1" id="KW-1133">Transmembrane helix</keyword>
<evidence type="ECO:0000313" key="4">
    <source>
        <dbReference type="Proteomes" id="UP000093592"/>
    </source>
</evidence>
<evidence type="ECO:0000259" key="2">
    <source>
        <dbReference type="Pfam" id="PF10756"/>
    </source>
</evidence>
<comment type="caution">
    <text evidence="3">The sequence shown here is derived from an EMBL/GenBank/DDBJ whole genome shotgun (WGS) entry which is preliminary data.</text>
</comment>
<dbReference type="AlphaFoldDB" id="A0A1A2Z7Z9"/>
<gene>
    <name evidence="3" type="ORF">A5707_21290</name>
</gene>
<feature type="transmembrane region" description="Helical" evidence="1">
    <location>
        <begin position="38"/>
        <end position="55"/>
    </location>
</feature>
<name>A0A1A2Z7Z9_9MYCO</name>
<organism evidence="3 4">
    <name type="scientific">Mycobacterium kyorinense</name>
    <dbReference type="NCBI Taxonomy" id="487514"/>
    <lineage>
        <taxon>Bacteria</taxon>
        <taxon>Bacillati</taxon>
        <taxon>Actinomycetota</taxon>
        <taxon>Actinomycetes</taxon>
        <taxon>Mycobacteriales</taxon>
        <taxon>Mycobacteriaceae</taxon>
        <taxon>Mycobacterium</taxon>
    </lineage>
</organism>
<accession>A0A1A2Z7Z9</accession>
<dbReference type="Proteomes" id="UP000093592">
    <property type="component" value="Unassembled WGS sequence"/>
</dbReference>
<keyword evidence="1" id="KW-0812">Transmembrane</keyword>
<evidence type="ECO:0000256" key="1">
    <source>
        <dbReference type="SAM" id="Phobius"/>
    </source>
</evidence>
<keyword evidence="1" id="KW-0472">Membrane</keyword>
<dbReference type="Pfam" id="PF10756">
    <property type="entry name" value="bPH_6"/>
    <property type="match status" value="1"/>
</dbReference>
<feature type="transmembrane region" description="Helical" evidence="1">
    <location>
        <begin position="12"/>
        <end position="32"/>
    </location>
</feature>
<dbReference type="RefSeq" id="WP_065014545.1">
    <property type="nucleotide sequence ID" value="NZ_LZKJ01000108.1"/>
</dbReference>
<dbReference type="InterPro" id="IPR019692">
    <property type="entry name" value="CFP-6_PH"/>
</dbReference>
<sequence>MQQTQWAPPVNGIAGCGLAGVVMATICVTLVTDLPGRILTGAAAAGLILFAWLSWRARPKLAITGDGLLVRGWWRTQLLRRPDIKIVRITEFRRIGRKMRLLEIDGVDDQLLIFSRWDLGTDPLEVLDALTAAGYAGS</sequence>
<feature type="domain" description="Low molecular weight protein antigen 6 PH" evidence="2">
    <location>
        <begin position="58"/>
        <end position="136"/>
    </location>
</feature>
<reference evidence="4" key="1">
    <citation type="submission" date="2016-06" db="EMBL/GenBank/DDBJ databases">
        <authorList>
            <person name="Sutton G."/>
            <person name="Brinkac L."/>
            <person name="Sanka R."/>
            <person name="Adams M."/>
            <person name="Lau E."/>
            <person name="Sam S."/>
            <person name="Sreng N."/>
            <person name="Him V."/>
            <person name="Kerleguer A."/>
            <person name="Cheng S."/>
        </authorList>
    </citation>
    <scope>NUCLEOTIDE SEQUENCE [LARGE SCALE GENOMIC DNA]</scope>
    <source>
        <strain evidence="4">E861</strain>
    </source>
</reference>
<protein>
    <recommendedName>
        <fullName evidence="2">Low molecular weight protein antigen 6 PH domain-containing protein</fullName>
    </recommendedName>
</protein>